<dbReference type="InterPro" id="IPR000399">
    <property type="entry name" value="TPP-bd_CS"/>
</dbReference>
<evidence type="ECO:0000256" key="2">
    <source>
        <dbReference type="ARBA" id="ARBA00001964"/>
    </source>
</evidence>
<evidence type="ECO:0000256" key="7">
    <source>
        <dbReference type="ARBA" id="ARBA00022793"/>
    </source>
</evidence>
<evidence type="ECO:0000256" key="6">
    <source>
        <dbReference type="ARBA" id="ARBA00022723"/>
    </source>
</evidence>
<proteinExistence type="inferred from homology"/>
<reference evidence="16 17" key="1">
    <citation type="submission" date="2017-11" db="EMBL/GenBank/DDBJ databases">
        <title>Comparitive Functional Genomics of Dry Heat Resistant strains isolated from the Viking Spacecraft.</title>
        <authorList>
            <person name="Seuylemezian A."/>
            <person name="Cooper K."/>
            <person name="Vaishampayan P."/>
        </authorList>
    </citation>
    <scope>NUCLEOTIDE SEQUENCE [LARGE SCALE GENOMIC DNA]</scope>
    <source>
        <strain evidence="16 17">V1-29</strain>
    </source>
</reference>
<evidence type="ECO:0000259" key="13">
    <source>
        <dbReference type="Pfam" id="PF00205"/>
    </source>
</evidence>
<dbReference type="FunFam" id="3.40.50.970:FF:000024">
    <property type="entry name" value="Pyruvate decarboxylase isozyme"/>
    <property type="match status" value="1"/>
</dbReference>
<feature type="binding site" evidence="11">
    <location>
        <position position="447"/>
    </location>
    <ligand>
        <name>Mg(2+)</name>
        <dbReference type="ChEBI" id="CHEBI:18420"/>
    </ligand>
</feature>
<dbReference type="InterPro" id="IPR012110">
    <property type="entry name" value="PDC/IPDC-like"/>
</dbReference>
<dbReference type="InterPro" id="IPR029061">
    <property type="entry name" value="THDP-binding"/>
</dbReference>
<evidence type="ECO:0000256" key="12">
    <source>
        <dbReference type="RuleBase" id="RU362132"/>
    </source>
</evidence>
<dbReference type="InterPro" id="IPR011766">
    <property type="entry name" value="TPP_enzyme_TPP-bd"/>
</dbReference>
<evidence type="ECO:0000259" key="14">
    <source>
        <dbReference type="Pfam" id="PF02775"/>
    </source>
</evidence>
<keyword evidence="7" id="KW-0210">Decarboxylase</keyword>
<sequence length="570" mass="63400">MIVAIIRSGGIMLAGSEKKTVGEFLLDRLMEEGITEIFGIPGDYNFSLLDTIERYDGIRFINGRNELNAGYSADGYARVKGMAALITTFGVGEMSACNAVAGAYSENVPIIHIVGSPKSAEQKGKKLLHHTLMDGNYDVFRKVYEQISGYTAIVTPENAEMEIPRAIRIARETKKPVYIMVAIDLVPKQIISHKLPEPGPEKTNEHALKAALRHIQEMLGNSRQTAALVDMAVLRHNLSESVQALVEQYHIPAASLMQGKSGFDETHPQYIGMYGGAFGSDEVRTIIEEADCIIAAGLLQSDMNLSKYTAKLDPLKMIIIQPDSVQVGQAQYMNIKAEDLLKELRSIEYRQEELFTVSFPYEELQGEPGEPIAASSYYPRFQKMLREDDIVVVETGTFTYGMSQVRLPHGADYIGQGGWQSIGYAAPAAFGASMAAPDRRVVLFTGDGSLQLTFQEISSMLENGCKPIIFVLNNKGYTIEKILNVQTDEQKYNQIPVWQYTKLPDLFNVEAFTAEVRTNSDLETAIMKAGEECAERLCLIELLVEDPMDAPEYLNRLRSFLEEQKQQAEK</sequence>
<dbReference type="GO" id="GO:0000949">
    <property type="term" value="P:aromatic amino acid family catabolic process to alcohol via Ehrlich pathway"/>
    <property type="evidence" value="ECO:0007669"/>
    <property type="project" value="TreeGrafter"/>
</dbReference>
<dbReference type="Proteomes" id="UP000234748">
    <property type="component" value="Unassembled WGS sequence"/>
</dbReference>
<dbReference type="InterPro" id="IPR029035">
    <property type="entry name" value="DHS-like_NAD/FAD-binding_dom"/>
</dbReference>
<evidence type="ECO:0000313" key="17">
    <source>
        <dbReference type="Proteomes" id="UP000234748"/>
    </source>
</evidence>
<keyword evidence="10" id="KW-0456">Lyase</keyword>
<dbReference type="CDD" id="cd07038">
    <property type="entry name" value="TPP_PYR_PDC_IPDC_like"/>
    <property type="match status" value="1"/>
</dbReference>
<evidence type="ECO:0000256" key="11">
    <source>
        <dbReference type="PIRSR" id="PIRSR036565-2"/>
    </source>
</evidence>
<dbReference type="PANTHER" id="PTHR43452:SF30">
    <property type="entry name" value="PYRUVATE DECARBOXYLASE ISOZYME 1-RELATED"/>
    <property type="match status" value="1"/>
</dbReference>
<dbReference type="SUPFAM" id="SSF52467">
    <property type="entry name" value="DHS-like NAD/FAD-binding domain"/>
    <property type="match status" value="1"/>
</dbReference>
<feature type="domain" description="Thiamine pyrophosphate enzyme N-terminal TPP-binding" evidence="15">
    <location>
        <begin position="20"/>
        <end position="129"/>
    </location>
</feature>
<evidence type="ECO:0000256" key="10">
    <source>
        <dbReference type="ARBA" id="ARBA00023239"/>
    </source>
</evidence>
<feature type="binding site" evidence="11">
    <location>
        <position position="476"/>
    </location>
    <ligand>
        <name>Mg(2+)</name>
        <dbReference type="ChEBI" id="CHEBI:18420"/>
    </ligand>
</feature>
<comment type="cofactor">
    <cofactor evidence="11">
        <name>Mg(2+)</name>
        <dbReference type="ChEBI" id="CHEBI:18420"/>
    </cofactor>
    <text evidence="11">Binds 1 Mg(2+) per subunit.</text>
</comment>
<dbReference type="SUPFAM" id="SSF52518">
    <property type="entry name" value="Thiamin diphosphate-binding fold (THDP-binding)"/>
    <property type="match status" value="2"/>
</dbReference>
<name>A0A2N5M2A0_9BACI</name>
<evidence type="ECO:0000256" key="8">
    <source>
        <dbReference type="ARBA" id="ARBA00022842"/>
    </source>
</evidence>
<evidence type="ECO:0000256" key="4">
    <source>
        <dbReference type="ARBA" id="ARBA00007812"/>
    </source>
</evidence>
<dbReference type="Gene3D" id="3.40.50.1220">
    <property type="entry name" value="TPP-binding domain"/>
    <property type="match status" value="1"/>
</dbReference>
<dbReference type="EMBL" id="PGUY01000060">
    <property type="protein sequence ID" value="PLT28490.1"/>
    <property type="molecule type" value="Genomic_DNA"/>
</dbReference>
<dbReference type="InterPro" id="IPR047214">
    <property type="entry name" value="TPP_PDC_IPDC"/>
</dbReference>
<dbReference type="GO" id="GO:0030976">
    <property type="term" value="F:thiamine pyrophosphate binding"/>
    <property type="evidence" value="ECO:0007669"/>
    <property type="project" value="InterPro"/>
</dbReference>
<comment type="caution">
    <text evidence="16">The sequence shown here is derived from an EMBL/GenBank/DDBJ whole genome shotgun (WGS) entry which is preliminary data.</text>
</comment>
<comment type="function">
    <text evidence="3">Decarboxylates branched-chain and aromatic alpha-keto acids to aldehydes.</text>
</comment>
<dbReference type="PROSITE" id="PS00187">
    <property type="entry name" value="TPP_ENZYMES"/>
    <property type="match status" value="1"/>
</dbReference>
<dbReference type="CDD" id="cd02005">
    <property type="entry name" value="TPP_PDC_IPDC"/>
    <property type="match status" value="1"/>
</dbReference>
<dbReference type="Pfam" id="PF02776">
    <property type="entry name" value="TPP_enzyme_N"/>
    <property type="match status" value="1"/>
</dbReference>
<keyword evidence="8 11" id="KW-0460">Magnesium</keyword>
<gene>
    <name evidence="16" type="ORF">CUU66_18480</name>
</gene>
<dbReference type="InterPro" id="IPR012000">
    <property type="entry name" value="Thiamin_PyroP_enz_cen_dom"/>
</dbReference>
<dbReference type="Pfam" id="PF00205">
    <property type="entry name" value="TPP_enzyme_M"/>
    <property type="match status" value="1"/>
</dbReference>
<protein>
    <recommendedName>
        <fullName evidence="5">Alpha-keto-acid decarboxylase</fullName>
    </recommendedName>
</protein>
<comment type="similarity">
    <text evidence="4 12">Belongs to the TPP enzyme family.</text>
</comment>
<dbReference type="GO" id="GO:0005829">
    <property type="term" value="C:cytosol"/>
    <property type="evidence" value="ECO:0007669"/>
    <property type="project" value="TreeGrafter"/>
</dbReference>
<keyword evidence="9 12" id="KW-0786">Thiamine pyrophosphate</keyword>
<dbReference type="InterPro" id="IPR047213">
    <property type="entry name" value="TPP_PYR_PDC_IPDC-like"/>
</dbReference>
<accession>A0A2N5M2A0</accession>
<dbReference type="PIRSF" id="PIRSF036565">
    <property type="entry name" value="Pyruvt_ip_decrb"/>
    <property type="match status" value="1"/>
</dbReference>
<comment type="cofactor">
    <cofactor evidence="2">
        <name>thiamine diphosphate</name>
        <dbReference type="ChEBI" id="CHEBI:58937"/>
    </cofactor>
</comment>
<comment type="cofactor">
    <cofactor evidence="1">
        <name>a metal cation</name>
        <dbReference type="ChEBI" id="CHEBI:25213"/>
    </cofactor>
</comment>
<dbReference type="Gene3D" id="3.40.50.970">
    <property type="match status" value="2"/>
</dbReference>
<evidence type="ECO:0000256" key="5">
    <source>
        <dbReference type="ARBA" id="ARBA00020054"/>
    </source>
</evidence>
<feature type="domain" description="Thiamine pyrophosphate enzyme TPP-binding" evidence="14">
    <location>
        <begin position="396"/>
        <end position="530"/>
    </location>
</feature>
<evidence type="ECO:0000256" key="1">
    <source>
        <dbReference type="ARBA" id="ARBA00001920"/>
    </source>
</evidence>
<dbReference type="AlphaFoldDB" id="A0A2N5M2A0"/>
<evidence type="ECO:0000259" key="15">
    <source>
        <dbReference type="Pfam" id="PF02776"/>
    </source>
</evidence>
<dbReference type="GO" id="GO:0004737">
    <property type="term" value="F:pyruvate decarboxylase activity"/>
    <property type="evidence" value="ECO:0007669"/>
    <property type="project" value="TreeGrafter"/>
</dbReference>
<evidence type="ECO:0000313" key="16">
    <source>
        <dbReference type="EMBL" id="PLT28490.1"/>
    </source>
</evidence>
<organism evidence="16 17">
    <name type="scientific">Peribacillus deserti</name>
    <dbReference type="NCBI Taxonomy" id="673318"/>
    <lineage>
        <taxon>Bacteria</taxon>
        <taxon>Bacillati</taxon>
        <taxon>Bacillota</taxon>
        <taxon>Bacilli</taxon>
        <taxon>Bacillales</taxon>
        <taxon>Bacillaceae</taxon>
        <taxon>Peribacillus</taxon>
    </lineage>
</organism>
<evidence type="ECO:0000256" key="9">
    <source>
        <dbReference type="ARBA" id="ARBA00023052"/>
    </source>
</evidence>
<dbReference type="OrthoDB" id="4494979at2"/>
<evidence type="ECO:0000256" key="3">
    <source>
        <dbReference type="ARBA" id="ARBA00002938"/>
    </source>
</evidence>
<dbReference type="Pfam" id="PF02775">
    <property type="entry name" value="TPP_enzyme_C"/>
    <property type="match status" value="1"/>
</dbReference>
<dbReference type="PANTHER" id="PTHR43452">
    <property type="entry name" value="PYRUVATE DECARBOXYLASE"/>
    <property type="match status" value="1"/>
</dbReference>
<keyword evidence="6 11" id="KW-0479">Metal-binding</keyword>
<feature type="binding site" evidence="11">
    <location>
        <position position="474"/>
    </location>
    <ligand>
        <name>Mg(2+)</name>
        <dbReference type="ChEBI" id="CHEBI:18420"/>
    </ligand>
</feature>
<dbReference type="InterPro" id="IPR012001">
    <property type="entry name" value="Thiamin_PyroP_enz_TPP-bd_dom"/>
</dbReference>
<dbReference type="GO" id="GO:0000287">
    <property type="term" value="F:magnesium ion binding"/>
    <property type="evidence" value="ECO:0007669"/>
    <property type="project" value="InterPro"/>
</dbReference>
<feature type="domain" description="Thiamine pyrophosphate enzyme central" evidence="13">
    <location>
        <begin position="213"/>
        <end position="333"/>
    </location>
</feature>
<dbReference type="FunFam" id="3.40.50.970:FF:000019">
    <property type="entry name" value="Pyruvate decarboxylase isozyme"/>
    <property type="match status" value="1"/>
</dbReference>
<keyword evidence="17" id="KW-1185">Reference proteome</keyword>